<proteinExistence type="predicted"/>
<dbReference type="RefSeq" id="WP_318785144.1">
    <property type="nucleotide sequence ID" value="NZ_JAWDKC010000008.1"/>
</dbReference>
<name>A0ABU3VMX2_9EURY</name>
<dbReference type="InterPro" id="IPR024229">
    <property type="entry name" value="DUF3781"/>
</dbReference>
<protein>
    <recommendedName>
        <fullName evidence="3">DUF3781 domain-containing protein</fullName>
    </recommendedName>
</protein>
<dbReference type="Pfam" id="PF12636">
    <property type="entry name" value="DUF3781"/>
    <property type="match status" value="1"/>
</dbReference>
<gene>
    <name evidence="1" type="ORF">MmiAt1_02730</name>
</gene>
<organism evidence="1 2">
    <name type="scientific">Methanimicrococcus hacksteinii</name>
    <dbReference type="NCBI Taxonomy" id="3028293"/>
    <lineage>
        <taxon>Archaea</taxon>
        <taxon>Methanobacteriati</taxon>
        <taxon>Methanobacteriota</taxon>
        <taxon>Stenosarchaea group</taxon>
        <taxon>Methanomicrobia</taxon>
        <taxon>Methanosarcinales</taxon>
        <taxon>Methanosarcinaceae</taxon>
        <taxon>Methanimicrococcus</taxon>
    </lineage>
</organism>
<comment type="caution">
    <text evidence="1">The sequence shown here is derived from an EMBL/GenBank/DDBJ whole genome shotgun (WGS) entry which is preliminary data.</text>
</comment>
<dbReference type="Proteomes" id="UP001272052">
    <property type="component" value="Unassembled WGS sequence"/>
</dbReference>
<keyword evidence="2" id="KW-1185">Reference proteome</keyword>
<sequence>MTNDLLLNIDKVHTTDLGVIRIKRNLELDIEDVVTWCRQKIENADSISKRGKNWYVNVDSIEITVNSRSFTIITAHKKKPANK</sequence>
<accession>A0ABU3VMX2</accession>
<reference evidence="1 2" key="1">
    <citation type="submission" date="2023-06" db="EMBL/GenBank/DDBJ databases">
        <title>Genome sequence of Methanimicrococcus sp. At1.</title>
        <authorList>
            <person name="Protasov E."/>
            <person name="Platt K."/>
            <person name="Poehlein A."/>
            <person name="Daniel R."/>
            <person name="Brune A."/>
        </authorList>
    </citation>
    <scope>NUCLEOTIDE SEQUENCE [LARGE SCALE GENOMIC DNA]</scope>
    <source>
        <strain evidence="1 2">At1</strain>
    </source>
</reference>
<evidence type="ECO:0000313" key="2">
    <source>
        <dbReference type="Proteomes" id="UP001272052"/>
    </source>
</evidence>
<evidence type="ECO:0008006" key="3">
    <source>
        <dbReference type="Google" id="ProtNLM"/>
    </source>
</evidence>
<dbReference type="EMBL" id="JAWDKC010000008">
    <property type="protein sequence ID" value="MDV0444737.1"/>
    <property type="molecule type" value="Genomic_DNA"/>
</dbReference>
<evidence type="ECO:0000313" key="1">
    <source>
        <dbReference type="EMBL" id="MDV0444737.1"/>
    </source>
</evidence>